<evidence type="ECO:0000313" key="13">
    <source>
        <dbReference type="Proteomes" id="UP000799640"/>
    </source>
</evidence>
<evidence type="ECO:0000256" key="7">
    <source>
        <dbReference type="ARBA" id="ARBA00058439"/>
    </source>
</evidence>
<evidence type="ECO:0000256" key="6">
    <source>
        <dbReference type="ARBA" id="ARBA00051441"/>
    </source>
</evidence>
<dbReference type="GO" id="GO:0003962">
    <property type="term" value="F:cystathionine gamma-synthase activity"/>
    <property type="evidence" value="ECO:0007669"/>
    <property type="project" value="UniProtKB-EC"/>
</dbReference>
<dbReference type="GO" id="GO:0009086">
    <property type="term" value="P:methionine biosynthetic process"/>
    <property type="evidence" value="ECO:0007669"/>
    <property type="project" value="UniProtKB-KW"/>
</dbReference>
<dbReference type="PANTHER" id="PTHR42699">
    <property type="match status" value="1"/>
</dbReference>
<dbReference type="GO" id="GO:0030170">
    <property type="term" value="F:pyridoxal phosphate binding"/>
    <property type="evidence" value="ECO:0007669"/>
    <property type="project" value="InterPro"/>
</dbReference>
<evidence type="ECO:0000256" key="4">
    <source>
        <dbReference type="ARBA" id="ARBA00022898"/>
    </source>
</evidence>
<gene>
    <name evidence="12" type="ORF">EJ06DRAFT_477789</name>
</gene>
<name>A0A6G1HVU4_9PEZI</name>
<dbReference type="InterPro" id="IPR015424">
    <property type="entry name" value="PyrdxlP-dep_Trfase"/>
</dbReference>
<comment type="pathway">
    <text evidence="8">Amino-acid biosynthesis; L-methionine biosynthesis via de novo pathway; L-cystathionine from O-succinyl-L-homoserine: step 1/1.</text>
</comment>
<dbReference type="Pfam" id="PF01053">
    <property type="entry name" value="Cys_Met_Meta_PP"/>
    <property type="match status" value="1"/>
</dbReference>
<dbReference type="OrthoDB" id="10047078at2759"/>
<dbReference type="GO" id="GO:0019346">
    <property type="term" value="P:transsulfuration"/>
    <property type="evidence" value="ECO:0007669"/>
    <property type="project" value="InterPro"/>
</dbReference>
<keyword evidence="2" id="KW-0028">Amino-acid biosynthesis</keyword>
<evidence type="ECO:0000256" key="8">
    <source>
        <dbReference type="ARBA" id="ARBA00060510"/>
    </source>
</evidence>
<evidence type="ECO:0000256" key="9">
    <source>
        <dbReference type="ARBA" id="ARBA00061376"/>
    </source>
</evidence>
<comment type="cofactor">
    <cofactor evidence="1">
        <name>pyridoxal 5'-phosphate</name>
        <dbReference type="ChEBI" id="CHEBI:597326"/>
    </cofactor>
</comment>
<dbReference type="InterPro" id="IPR051750">
    <property type="entry name" value="Trans-sulfuration_enzymes"/>
</dbReference>
<dbReference type="EC" id="2.5.1.48" evidence="10"/>
<dbReference type="Gene3D" id="3.90.1150.10">
    <property type="entry name" value="Aspartate Aminotransferase, domain 1"/>
    <property type="match status" value="1"/>
</dbReference>
<evidence type="ECO:0000256" key="3">
    <source>
        <dbReference type="ARBA" id="ARBA00022679"/>
    </source>
</evidence>
<comment type="similarity">
    <text evidence="9">Belongs to the trans-sulfuration enzymes family. MET7 subfamily.</text>
</comment>
<dbReference type="PANTHER" id="PTHR42699:SF1">
    <property type="entry name" value="CYSTATHIONINE GAMMA-SYNTHASE-RELATED"/>
    <property type="match status" value="1"/>
</dbReference>
<comment type="function">
    <text evidence="7">Catalyzes the formation of L-cystathionine from O-succinyl-L-homoserine (OSHS) and L-cysteine, via a gamma-replacement reaction. In the absence of thiol, catalyzes gamma-elimination to form 2-oxobutanoate, succinate and ammonia.</text>
</comment>
<protein>
    <recommendedName>
        <fullName evidence="10">cystathionine gamma-synthase</fullName>
        <ecNumber evidence="10">2.5.1.48</ecNumber>
    </recommendedName>
    <alternativeName>
        <fullName evidence="11">O-succinylhomoserine (thiol)-lyase</fullName>
    </alternativeName>
</protein>
<dbReference type="FunFam" id="3.90.1150.10:FF:000063">
    <property type="entry name" value="Probable cystathionine gamma-synthase"/>
    <property type="match status" value="1"/>
</dbReference>
<organism evidence="12 13">
    <name type="scientific">Trichodelitschia bisporula</name>
    <dbReference type="NCBI Taxonomy" id="703511"/>
    <lineage>
        <taxon>Eukaryota</taxon>
        <taxon>Fungi</taxon>
        <taxon>Dikarya</taxon>
        <taxon>Ascomycota</taxon>
        <taxon>Pezizomycotina</taxon>
        <taxon>Dothideomycetes</taxon>
        <taxon>Dothideomycetes incertae sedis</taxon>
        <taxon>Phaeotrichales</taxon>
        <taxon>Phaeotrichaceae</taxon>
        <taxon>Trichodelitschia</taxon>
    </lineage>
</organism>
<dbReference type="Proteomes" id="UP000799640">
    <property type="component" value="Unassembled WGS sequence"/>
</dbReference>
<keyword evidence="5" id="KW-0486">Methionine biosynthesis</keyword>
<dbReference type="SUPFAM" id="SSF53383">
    <property type="entry name" value="PLP-dependent transferases"/>
    <property type="match status" value="1"/>
</dbReference>
<dbReference type="Gene3D" id="3.40.640.10">
    <property type="entry name" value="Type I PLP-dependent aspartate aminotransferase-like (Major domain)"/>
    <property type="match status" value="1"/>
</dbReference>
<evidence type="ECO:0000256" key="11">
    <source>
        <dbReference type="ARBA" id="ARBA00083849"/>
    </source>
</evidence>
<dbReference type="InterPro" id="IPR015422">
    <property type="entry name" value="PyrdxlP-dep_Trfase_small"/>
</dbReference>
<sequence length="603" mass="67766">MTEHLLASQIDVGESIPLDTAHAVSVSLPTWKANVGYEEGQDWVVSKMKTGYPRFFIHKLIQAFAADVLTRYGAPGEKIMLFPSRAVASRCLDFYNRHASQPAARQGRIVDLLAVETKDMPEEMKLACPRVSAFLFPEDQFPVAKQYWQHSGEGISSRHAAYCHELFKAGFLVEASKVEEARRPCKGPRRYRRTTSISLTAAPKADSAAVAEPNGEAEELDYDRFIEERFGRNLDMKLASNAKLAVRRRIAGSLTANVELSSALQQVQDEMHARQVAGLSEDDVYLFPTGMNAIFTTHRSLLAVRGGMKSIEFGFPYVDTLKILEKFGPGCRFFGFGESHELDELEKLLEGGERYLALFCEFPGNPLLKTPDLARIRQLADKYDFAVVVDETLGNFLNVNVLQYADVAVTSLTKLFSGSANVMGGSATLNPHGRYYADLKRFWSQTYEDNYWAEDAVFLERNSRDFIIRNEKINTNAEAICEVLRSHPRVKQVNYPKYHPTREFYDHCRLPNGGYGGLLSATFQNREDAIIFYDVLETAKGPSLGTNFTLSSPFVILAHYTELDWAAHYGVEADLIRFSVGLEDTRELVATFRRALSAISCER</sequence>
<dbReference type="EMBL" id="ML996696">
    <property type="protein sequence ID" value="KAF2399986.1"/>
    <property type="molecule type" value="Genomic_DNA"/>
</dbReference>
<evidence type="ECO:0000256" key="10">
    <source>
        <dbReference type="ARBA" id="ARBA00066530"/>
    </source>
</evidence>
<keyword evidence="13" id="KW-1185">Reference proteome</keyword>
<dbReference type="FunFam" id="3.40.640.10:FF:000111">
    <property type="entry name" value="Cystathionine gamma-synthase"/>
    <property type="match status" value="1"/>
</dbReference>
<dbReference type="AlphaFoldDB" id="A0A6G1HVU4"/>
<dbReference type="InterPro" id="IPR000277">
    <property type="entry name" value="Cys/Met-Metab_PyrdxlP-dep_enz"/>
</dbReference>
<evidence type="ECO:0000313" key="12">
    <source>
        <dbReference type="EMBL" id="KAF2399986.1"/>
    </source>
</evidence>
<proteinExistence type="inferred from homology"/>
<dbReference type="InterPro" id="IPR015421">
    <property type="entry name" value="PyrdxlP-dep_Trfase_major"/>
</dbReference>
<keyword evidence="3 12" id="KW-0808">Transferase</keyword>
<evidence type="ECO:0000256" key="1">
    <source>
        <dbReference type="ARBA" id="ARBA00001933"/>
    </source>
</evidence>
<evidence type="ECO:0000256" key="5">
    <source>
        <dbReference type="ARBA" id="ARBA00023167"/>
    </source>
</evidence>
<accession>A0A6G1HVU4</accession>
<comment type="catalytic activity">
    <reaction evidence="6">
        <text>O-succinyl-L-homoserine + L-cysteine = L,L-cystathionine + succinate + H(+)</text>
        <dbReference type="Rhea" id="RHEA:20397"/>
        <dbReference type="ChEBI" id="CHEBI:15378"/>
        <dbReference type="ChEBI" id="CHEBI:30031"/>
        <dbReference type="ChEBI" id="CHEBI:35235"/>
        <dbReference type="ChEBI" id="CHEBI:57661"/>
        <dbReference type="ChEBI" id="CHEBI:58161"/>
        <dbReference type="EC" id="2.5.1.48"/>
    </reaction>
</comment>
<keyword evidence="4" id="KW-0663">Pyridoxal phosphate</keyword>
<reference evidence="12" key="1">
    <citation type="journal article" date="2020" name="Stud. Mycol.">
        <title>101 Dothideomycetes genomes: a test case for predicting lifestyles and emergence of pathogens.</title>
        <authorList>
            <person name="Haridas S."/>
            <person name="Albert R."/>
            <person name="Binder M."/>
            <person name="Bloem J."/>
            <person name="Labutti K."/>
            <person name="Salamov A."/>
            <person name="Andreopoulos B."/>
            <person name="Baker S."/>
            <person name="Barry K."/>
            <person name="Bills G."/>
            <person name="Bluhm B."/>
            <person name="Cannon C."/>
            <person name="Castanera R."/>
            <person name="Culley D."/>
            <person name="Daum C."/>
            <person name="Ezra D."/>
            <person name="Gonzalez J."/>
            <person name="Henrissat B."/>
            <person name="Kuo A."/>
            <person name="Liang C."/>
            <person name="Lipzen A."/>
            <person name="Lutzoni F."/>
            <person name="Magnuson J."/>
            <person name="Mondo S."/>
            <person name="Nolan M."/>
            <person name="Ohm R."/>
            <person name="Pangilinan J."/>
            <person name="Park H.-J."/>
            <person name="Ramirez L."/>
            <person name="Alfaro M."/>
            <person name="Sun H."/>
            <person name="Tritt A."/>
            <person name="Yoshinaga Y."/>
            <person name="Zwiers L.-H."/>
            <person name="Turgeon B."/>
            <person name="Goodwin S."/>
            <person name="Spatafora J."/>
            <person name="Crous P."/>
            <person name="Grigoriev I."/>
        </authorList>
    </citation>
    <scope>NUCLEOTIDE SEQUENCE</scope>
    <source>
        <strain evidence="12">CBS 262.69</strain>
    </source>
</reference>
<evidence type="ECO:0000256" key="2">
    <source>
        <dbReference type="ARBA" id="ARBA00022605"/>
    </source>
</evidence>